<dbReference type="EMBL" id="PJLB01000011">
    <property type="protein sequence ID" value="PND00650.1"/>
    <property type="molecule type" value="Genomic_DNA"/>
</dbReference>
<evidence type="ECO:0000313" key="2">
    <source>
        <dbReference type="EMBL" id="PND00650.1"/>
    </source>
</evidence>
<organism evidence="2 3">
    <name type="scientific">Akkermansia muciniphila</name>
    <dbReference type="NCBI Taxonomy" id="239935"/>
    <lineage>
        <taxon>Bacteria</taxon>
        <taxon>Pseudomonadati</taxon>
        <taxon>Verrucomicrobiota</taxon>
        <taxon>Verrucomicrobiia</taxon>
        <taxon>Verrucomicrobiales</taxon>
        <taxon>Akkermansiaceae</taxon>
        <taxon>Akkermansia</taxon>
    </lineage>
</organism>
<protein>
    <submittedName>
        <fullName evidence="2">Uncharacterized protein</fullName>
    </submittedName>
</protein>
<accession>A0AAX0WJD0</accession>
<feature type="region of interest" description="Disordered" evidence="1">
    <location>
        <begin position="1"/>
        <end position="29"/>
    </location>
</feature>
<evidence type="ECO:0000313" key="3">
    <source>
        <dbReference type="Proteomes" id="UP000236075"/>
    </source>
</evidence>
<comment type="caution">
    <text evidence="2">The sequence shown here is derived from an EMBL/GenBank/DDBJ whole genome shotgun (WGS) entry which is preliminary data.</text>
</comment>
<dbReference type="AlphaFoldDB" id="A0AAX0WJD0"/>
<name>A0AAX0WJD0_9BACT</name>
<evidence type="ECO:0000256" key="1">
    <source>
        <dbReference type="SAM" id="MobiDB-lite"/>
    </source>
</evidence>
<reference evidence="2 3" key="1">
    <citation type="journal article" date="2017" name="BMC Genomics">
        <title>Genome sequencing of 39 Akkermansia muciniphila isolates reveals its population structure, genomic and functional diverisity, and global distribution in mammalian gut microbiotas.</title>
        <authorList>
            <person name="Guo X."/>
            <person name="Li S."/>
            <person name="Zhang J."/>
            <person name="Wu F."/>
            <person name="Li X."/>
            <person name="Wu D."/>
            <person name="Zhang M."/>
            <person name="Ou Z."/>
            <person name="Jie Z."/>
            <person name="Yan Q."/>
            <person name="Li P."/>
            <person name="Yi J."/>
            <person name="Peng Y."/>
        </authorList>
    </citation>
    <scope>NUCLEOTIDE SEQUENCE [LARGE SCALE GENOMIC DNA]</scope>
    <source>
        <strain evidence="2 3">GP28</strain>
    </source>
</reference>
<dbReference type="Proteomes" id="UP000236075">
    <property type="component" value="Unassembled WGS sequence"/>
</dbReference>
<gene>
    <name evidence="2" type="ORF">CXT95_10665</name>
</gene>
<proteinExistence type="predicted"/>
<sequence>MSGTNGGFPEGRTTYGSEGAGNRETRQDGTVFVSLPGRTGCCLLPVRFPETGVSCPLFCAEAFFPEWEKGLAGANAQPLR</sequence>